<dbReference type="EMBL" id="BPLR01000121">
    <property type="protein sequence ID" value="GIY92267.1"/>
    <property type="molecule type" value="Genomic_DNA"/>
</dbReference>
<feature type="compositionally biased region" description="Low complexity" evidence="1">
    <location>
        <begin position="296"/>
        <end position="319"/>
    </location>
</feature>
<name>A0AAV4XCA9_CAEEX</name>
<feature type="compositionally biased region" description="Polar residues" evidence="1">
    <location>
        <begin position="48"/>
        <end position="82"/>
    </location>
</feature>
<comment type="caution">
    <text evidence="2">The sequence shown here is derived from an EMBL/GenBank/DDBJ whole genome shotgun (WGS) entry which is preliminary data.</text>
</comment>
<keyword evidence="3" id="KW-1185">Reference proteome</keyword>
<organism evidence="2 3">
    <name type="scientific">Caerostris extrusa</name>
    <name type="common">Bark spider</name>
    <name type="synonym">Caerostris bankana</name>
    <dbReference type="NCBI Taxonomy" id="172846"/>
    <lineage>
        <taxon>Eukaryota</taxon>
        <taxon>Metazoa</taxon>
        <taxon>Ecdysozoa</taxon>
        <taxon>Arthropoda</taxon>
        <taxon>Chelicerata</taxon>
        <taxon>Arachnida</taxon>
        <taxon>Araneae</taxon>
        <taxon>Araneomorphae</taxon>
        <taxon>Entelegynae</taxon>
        <taxon>Araneoidea</taxon>
        <taxon>Araneidae</taxon>
        <taxon>Caerostris</taxon>
    </lineage>
</organism>
<dbReference type="AlphaFoldDB" id="A0AAV4XCA9"/>
<sequence>MTSEASPRPPSPPPAPVSVKARAQEIEARSGTPGRGFIPKSSPPVAARTQQNTSSCESTETQFISTSPLKSTTDYLSQSPSRRCSEGDIFLRCKPRPPPVAPKQRRVSLEQASLPAVPERRSTLSRVLENTLASQANECQTETPKFASFTRAVESSKICDEFTLPEDVNKRPEGVGRRYSTGDRHRGITSFQRYNDDVFEKKQTNANTSQQASGESRVLNHCPWEHARPPEVPGTVKPSDYEVVNDSFSYVNPSFAQDDEDETEPLIYRSTLQFTPKPPDRNAVNATLQVSSPKLSTSYRAERSSSSCSDSSKSTSHLSGFYQNFQSKDTSDNSTRRKPADTQGTSLKSTSNNLQFQDLRSDQTQS</sequence>
<reference evidence="2 3" key="1">
    <citation type="submission" date="2021-06" db="EMBL/GenBank/DDBJ databases">
        <title>Caerostris extrusa draft genome.</title>
        <authorList>
            <person name="Kono N."/>
            <person name="Arakawa K."/>
        </authorList>
    </citation>
    <scope>NUCLEOTIDE SEQUENCE [LARGE SCALE GENOMIC DNA]</scope>
</reference>
<gene>
    <name evidence="2" type="primary">AVEN_154814_1</name>
    <name evidence="2" type="ORF">CEXT_525081</name>
</gene>
<feature type="compositionally biased region" description="Polar residues" evidence="1">
    <location>
        <begin position="342"/>
        <end position="366"/>
    </location>
</feature>
<feature type="compositionally biased region" description="Pro residues" evidence="1">
    <location>
        <begin position="7"/>
        <end position="16"/>
    </location>
</feature>
<evidence type="ECO:0000256" key="1">
    <source>
        <dbReference type="SAM" id="MobiDB-lite"/>
    </source>
</evidence>
<feature type="region of interest" description="Disordered" evidence="1">
    <location>
        <begin position="1"/>
        <end position="114"/>
    </location>
</feature>
<proteinExistence type="predicted"/>
<accession>A0AAV4XCA9</accession>
<evidence type="ECO:0000313" key="3">
    <source>
        <dbReference type="Proteomes" id="UP001054945"/>
    </source>
</evidence>
<protein>
    <submittedName>
        <fullName evidence="2">Uncharacterized protein</fullName>
    </submittedName>
</protein>
<dbReference type="Proteomes" id="UP001054945">
    <property type="component" value="Unassembled WGS sequence"/>
</dbReference>
<feature type="compositionally biased region" description="Basic and acidic residues" evidence="1">
    <location>
        <begin position="329"/>
        <end position="340"/>
    </location>
</feature>
<evidence type="ECO:0000313" key="2">
    <source>
        <dbReference type="EMBL" id="GIY92267.1"/>
    </source>
</evidence>
<feature type="region of interest" description="Disordered" evidence="1">
    <location>
        <begin position="294"/>
        <end position="366"/>
    </location>
</feature>